<dbReference type="EMBL" id="SDMP01000014">
    <property type="protein sequence ID" value="RYR14488.1"/>
    <property type="molecule type" value="Genomic_DNA"/>
</dbReference>
<dbReference type="InterPro" id="IPR024752">
    <property type="entry name" value="Myb/SANT-like_dom"/>
</dbReference>
<keyword evidence="4" id="KW-1185">Reference proteome</keyword>
<reference evidence="3 4" key="1">
    <citation type="submission" date="2019-01" db="EMBL/GenBank/DDBJ databases">
        <title>Sequencing of cultivated peanut Arachis hypogaea provides insights into genome evolution and oil improvement.</title>
        <authorList>
            <person name="Chen X."/>
        </authorList>
    </citation>
    <scope>NUCLEOTIDE SEQUENCE [LARGE SCALE GENOMIC DNA]</scope>
    <source>
        <strain evidence="4">cv. Fuhuasheng</strain>
        <tissue evidence="3">Leaves</tissue>
    </source>
</reference>
<dbReference type="PANTHER" id="PTHR46929">
    <property type="entry name" value="EXPRESSED PROTEIN"/>
    <property type="match status" value="1"/>
</dbReference>
<dbReference type="AlphaFoldDB" id="A0A444ZJZ2"/>
<sequence>MSMVKKIASQSDTSSKDNLRWTKEMYTTFLHALIEKCSKGNRIDSTFTTSAYGNVLATLRASFRNHLRKDNLKNRLKNLKDHRRRHKLFTPKPKVWANLIKTEQLKILAGSAKERNKSIDKMKETINLNDDDYLKLDREGNDWHITTHSTSFAGEIPDLGNSNQCNSTHGNQRGSKRKVPMSDLLEADMKRMSNYI</sequence>
<evidence type="ECO:0000313" key="3">
    <source>
        <dbReference type="EMBL" id="RYR14488.1"/>
    </source>
</evidence>
<dbReference type="PROSITE" id="PS50096">
    <property type="entry name" value="IQ"/>
    <property type="match status" value="1"/>
</dbReference>
<dbReference type="Pfam" id="PF12776">
    <property type="entry name" value="Myb_DNA-bind_3"/>
    <property type="match status" value="1"/>
</dbReference>
<proteinExistence type="predicted"/>
<protein>
    <recommendedName>
        <fullName evidence="2">Myb/SANT-like domain-containing protein</fullName>
    </recommendedName>
</protein>
<gene>
    <name evidence="3" type="ORF">Ahy_B04g071067</name>
</gene>
<feature type="domain" description="Myb/SANT-like" evidence="2">
    <location>
        <begin position="20"/>
        <end position="88"/>
    </location>
</feature>
<dbReference type="PANTHER" id="PTHR46929:SF4">
    <property type="entry name" value="MYB_SANT-LIKE DOMAIN-CONTAINING PROTEIN"/>
    <property type="match status" value="1"/>
</dbReference>
<dbReference type="Proteomes" id="UP000289738">
    <property type="component" value="Chromosome B04"/>
</dbReference>
<feature type="region of interest" description="Disordered" evidence="1">
    <location>
        <begin position="154"/>
        <end position="179"/>
    </location>
</feature>
<name>A0A444ZJZ2_ARAHY</name>
<evidence type="ECO:0000259" key="2">
    <source>
        <dbReference type="Pfam" id="PF12776"/>
    </source>
</evidence>
<organism evidence="3 4">
    <name type="scientific">Arachis hypogaea</name>
    <name type="common">Peanut</name>
    <dbReference type="NCBI Taxonomy" id="3818"/>
    <lineage>
        <taxon>Eukaryota</taxon>
        <taxon>Viridiplantae</taxon>
        <taxon>Streptophyta</taxon>
        <taxon>Embryophyta</taxon>
        <taxon>Tracheophyta</taxon>
        <taxon>Spermatophyta</taxon>
        <taxon>Magnoliopsida</taxon>
        <taxon>eudicotyledons</taxon>
        <taxon>Gunneridae</taxon>
        <taxon>Pentapetalae</taxon>
        <taxon>rosids</taxon>
        <taxon>fabids</taxon>
        <taxon>Fabales</taxon>
        <taxon>Fabaceae</taxon>
        <taxon>Papilionoideae</taxon>
        <taxon>50 kb inversion clade</taxon>
        <taxon>dalbergioids sensu lato</taxon>
        <taxon>Dalbergieae</taxon>
        <taxon>Pterocarpus clade</taxon>
        <taxon>Arachis</taxon>
    </lineage>
</organism>
<evidence type="ECO:0000313" key="4">
    <source>
        <dbReference type="Proteomes" id="UP000289738"/>
    </source>
</evidence>
<accession>A0A444ZJZ2</accession>
<comment type="caution">
    <text evidence="3">The sequence shown here is derived from an EMBL/GenBank/DDBJ whole genome shotgun (WGS) entry which is preliminary data.</text>
</comment>
<evidence type="ECO:0000256" key="1">
    <source>
        <dbReference type="SAM" id="MobiDB-lite"/>
    </source>
</evidence>
<feature type="compositionally biased region" description="Polar residues" evidence="1">
    <location>
        <begin position="160"/>
        <end position="173"/>
    </location>
</feature>